<feature type="domain" description="RING-type" evidence="6">
    <location>
        <begin position="1234"/>
        <end position="1275"/>
    </location>
</feature>
<dbReference type="InterPro" id="IPR039512">
    <property type="entry name" value="RCHY1_zinc-ribbon"/>
</dbReference>
<dbReference type="CDD" id="cd12108">
    <property type="entry name" value="Hr-like"/>
    <property type="match status" value="2"/>
</dbReference>
<protein>
    <submittedName>
        <fullName evidence="9">Uncharacterized protein</fullName>
    </submittedName>
</protein>
<dbReference type="Pfam" id="PF01814">
    <property type="entry name" value="Hemerythrin"/>
    <property type="match status" value="2"/>
</dbReference>
<dbReference type="GO" id="GO:0061630">
    <property type="term" value="F:ubiquitin protein ligase activity"/>
    <property type="evidence" value="ECO:0007669"/>
    <property type="project" value="UniProtKB-ARBA"/>
</dbReference>
<dbReference type="Proteomes" id="UP001255856">
    <property type="component" value="Unassembled WGS sequence"/>
</dbReference>
<dbReference type="GO" id="GO:0006879">
    <property type="term" value="P:intracellular iron ion homeostasis"/>
    <property type="evidence" value="ECO:0007669"/>
    <property type="project" value="UniProtKB-ARBA"/>
</dbReference>
<dbReference type="PROSITE" id="PS50089">
    <property type="entry name" value="ZF_RING_2"/>
    <property type="match status" value="1"/>
</dbReference>
<dbReference type="InterPro" id="IPR001841">
    <property type="entry name" value="Znf_RING"/>
</dbReference>
<name>A0AAD9MGA4_PROWI</name>
<dbReference type="InterPro" id="IPR037275">
    <property type="entry name" value="Znf_CTCHY_sf"/>
</dbReference>
<accession>A0AAD9MGA4</accession>
<dbReference type="InterPro" id="IPR008913">
    <property type="entry name" value="Znf_CHY"/>
</dbReference>
<dbReference type="InterPro" id="IPR017921">
    <property type="entry name" value="Znf_CTCHY"/>
</dbReference>
<keyword evidence="10" id="KW-1185">Reference proteome</keyword>
<dbReference type="GO" id="GO:0016567">
    <property type="term" value="P:protein ubiquitination"/>
    <property type="evidence" value="ECO:0007669"/>
    <property type="project" value="TreeGrafter"/>
</dbReference>
<dbReference type="PROSITE" id="PS51266">
    <property type="entry name" value="ZF_CHY"/>
    <property type="match status" value="1"/>
</dbReference>
<feature type="domain" description="CHY-type" evidence="7">
    <location>
        <begin position="1100"/>
        <end position="1167"/>
    </location>
</feature>
<dbReference type="EMBL" id="JASFZW010000010">
    <property type="protein sequence ID" value="KAK2076409.1"/>
    <property type="molecule type" value="Genomic_DNA"/>
</dbReference>
<dbReference type="Pfam" id="PF14599">
    <property type="entry name" value="zinc_ribbon_6"/>
    <property type="match status" value="1"/>
</dbReference>
<evidence type="ECO:0000256" key="5">
    <source>
        <dbReference type="SAM" id="MobiDB-lite"/>
    </source>
</evidence>
<evidence type="ECO:0000256" key="4">
    <source>
        <dbReference type="PROSITE-ProRule" id="PRU00601"/>
    </source>
</evidence>
<dbReference type="Pfam" id="PF05495">
    <property type="entry name" value="zf-CHY"/>
    <property type="match status" value="1"/>
</dbReference>
<evidence type="ECO:0000259" key="8">
    <source>
        <dbReference type="PROSITE" id="PS51270"/>
    </source>
</evidence>
<dbReference type="Pfam" id="PF13639">
    <property type="entry name" value="zf-RING_2"/>
    <property type="match status" value="1"/>
</dbReference>
<dbReference type="GO" id="GO:0008270">
    <property type="term" value="F:zinc ion binding"/>
    <property type="evidence" value="ECO:0007669"/>
    <property type="project" value="UniProtKB-KW"/>
</dbReference>
<organism evidence="9 10">
    <name type="scientific">Prototheca wickerhamii</name>
    <dbReference type="NCBI Taxonomy" id="3111"/>
    <lineage>
        <taxon>Eukaryota</taxon>
        <taxon>Viridiplantae</taxon>
        <taxon>Chlorophyta</taxon>
        <taxon>core chlorophytes</taxon>
        <taxon>Trebouxiophyceae</taxon>
        <taxon>Chlorellales</taxon>
        <taxon>Chlorellaceae</taxon>
        <taxon>Prototheca</taxon>
    </lineage>
</organism>
<feature type="region of interest" description="Disordered" evidence="5">
    <location>
        <begin position="386"/>
        <end position="416"/>
    </location>
</feature>
<feature type="region of interest" description="Disordered" evidence="5">
    <location>
        <begin position="566"/>
        <end position="587"/>
    </location>
</feature>
<dbReference type="SUPFAM" id="SSF57850">
    <property type="entry name" value="RING/U-box"/>
    <property type="match status" value="1"/>
</dbReference>
<evidence type="ECO:0000256" key="1">
    <source>
        <dbReference type="ARBA" id="ARBA00022723"/>
    </source>
</evidence>
<dbReference type="InterPro" id="IPR013083">
    <property type="entry name" value="Znf_RING/FYVE/PHD"/>
</dbReference>
<evidence type="ECO:0000313" key="9">
    <source>
        <dbReference type="EMBL" id="KAK2076409.1"/>
    </source>
</evidence>
<dbReference type="Gene3D" id="2.20.28.10">
    <property type="match status" value="1"/>
</dbReference>
<evidence type="ECO:0000259" key="6">
    <source>
        <dbReference type="PROSITE" id="PS50089"/>
    </source>
</evidence>
<keyword evidence="2 4" id="KW-0863">Zinc-finger</keyword>
<feature type="compositionally biased region" description="Low complexity" evidence="5">
    <location>
        <begin position="915"/>
        <end position="925"/>
    </location>
</feature>
<dbReference type="CDD" id="cd16464">
    <property type="entry name" value="RING-H2_Pirh2-like"/>
    <property type="match status" value="1"/>
</dbReference>
<dbReference type="SUPFAM" id="SSF161245">
    <property type="entry name" value="Zinc hairpin stack"/>
    <property type="match status" value="1"/>
</dbReference>
<keyword evidence="1" id="KW-0479">Metal-binding</keyword>
<dbReference type="PANTHER" id="PTHR21319">
    <property type="entry name" value="RING FINGER AND CHY ZINC FINGER DOMAIN-CONTAINING PROTEIN 1"/>
    <property type="match status" value="1"/>
</dbReference>
<keyword evidence="3" id="KW-0862">Zinc</keyword>
<evidence type="ECO:0000256" key="3">
    <source>
        <dbReference type="ARBA" id="ARBA00022833"/>
    </source>
</evidence>
<dbReference type="InterPro" id="IPR012312">
    <property type="entry name" value="Hemerythrin-like"/>
</dbReference>
<evidence type="ECO:0000259" key="7">
    <source>
        <dbReference type="PROSITE" id="PS51266"/>
    </source>
</evidence>
<dbReference type="Gene3D" id="3.30.40.10">
    <property type="entry name" value="Zinc/RING finger domain, C3HC4 (zinc finger)"/>
    <property type="match status" value="1"/>
</dbReference>
<evidence type="ECO:0000256" key="2">
    <source>
        <dbReference type="ARBA" id="ARBA00022771"/>
    </source>
</evidence>
<reference evidence="9" key="1">
    <citation type="submission" date="2021-01" db="EMBL/GenBank/DDBJ databases">
        <authorList>
            <person name="Eckstrom K.M.E."/>
        </authorList>
    </citation>
    <scope>NUCLEOTIDE SEQUENCE</scope>
    <source>
        <strain evidence="9">UVCC 0001</strain>
    </source>
</reference>
<dbReference type="PROSITE" id="PS51270">
    <property type="entry name" value="ZF_CTCHY"/>
    <property type="match status" value="1"/>
</dbReference>
<feature type="compositionally biased region" description="Basic and acidic residues" evidence="5">
    <location>
        <begin position="393"/>
        <end position="416"/>
    </location>
</feature>
<sequence>MAASQAVARPVLEGVPAEASPARFGPIHFLYTFLHEAFRWELEQLEALLAPGAETGSPDWKQLLRRYAFVRDVYKYHSSAEDEVIYPALEAKVANVTRSYSVEHEDEEHLLDGLVDLMAKAQKEGGAAQDLHAIRQLSWRVKTTVCKHLAKEETQLLPLLESNFSVLEQGGLVAQFFCYIPLTMVAPVLRWAQPFSPPDARRALRDAVEAAVQDPLLRDVLLEWLVLDESGGAALLERGLACPLAADDGVPGGAGAAPGTAPADPALAARPPALLAVAHIHTAMRAALASFARLAASLAASPAPPARDALRRLQAKERFIQAVCTFHSLSEDDVIYPALAALRRRGSARARRARRRPATGRGVRVGRREGGRVCVGLAARRGRAAPVVTDRAAASDRLSKRDDGSESPHEEESGRFGELRRLLAEIELGVRRRSGRERQAALELAALSASLAAGMAEHMEGEERGALAELAGATPRRVQCSMLWAMLRAMPLRLLERVMPWLAGRLGDRERACYLEDVALGAGAQERRTVRLLTRWALEGDAGAELLDDADAACWLLAGNEAKERRELEGVTVSPSEDSGRSADSIIQPEGLKIAPKSVAAKATRALSDTNAAIRPRLGGGRSPSSPLSDAEVGSAACFRPRRSSLAPDSAASLAPEHLPSGPSPIDHIFQFHNALRLELRELDASIARCEAAARAAAGLEATGESLRQLAGRFHFLRGIYHAHSRSEDEVVFPALEAKRVLRNVSHAYALDHAQEETQFEQCSACLERVLATATLPARRAALEELACLYAGVRGSLETHIRAEETELWPLFAEHFPVAEQEHLVGLIIGRSGADVLTAMLPWVRQAMTPEEEDAMMLSLRSAASSTAFEAWLGAALGEGALQAATPRAGGAGGNAATELSCHACGAECGADASADPAACAHPAPTGSPTTSSGQAAETRATLAEVARYLESQGLLPQRGEAGAGARESAPATADASTYTPGWDEIFRMNQKQLEAAVRRVSADTNLEPGRKAYLIQNLMASRYVVAQQRLLNDGAEARAGRESGCALRGGSAQEQRAACPECPARGAGEAAGCAPQSQCTATAAPEAGACRAARHYTDTTNQVLGCRHYRRRAMLVAPCCGRTFVCRFCHDEASDHAMDRYAVREMVCMECGLRQPVAGECAGCRASMARYYCKVCHLFDDDPAKDIYHCPFCNFCRQGPGVDSFHCMACNACMSLELFNKHKCKEQSLKRDCPVCSDLLFESKQPVKELPCGHFMHSHCFAAYTRYAYTCPLCFKSLGNLEMYWRMIDRLLEAEKLPPEYADRRQTILCNDCGARSVVPFHFVYHRCASCHGYNARVV</sequence>
<comment type="caution">
    <text evidence="9">The sequence shown here is derived from an EMBL/GenBank/DDBJ whole genome shotgun (WGS) entry which is preliminary data.</text>
</comment>
<evidence type="ECO:0000313" key="10">
    <source>
        <dbReference type="Proteomes" id="UP001255856"/>
    </source>
</evidence>
<feature type="region of interest" description="Disordered" evidence="5">
    <location>
        <begin position="915"/>
        <end position="938"/>
    </location>
</feature>
<dbReference type="GO" id="GO:0005634">
    <property type="term" value="C:nucleus"/>
    <property type="evidence" value="ECO:0007669"/>
    <property type="project" value="TreeGrafter"/>
</dbReference>
<dbReference type="SMART" id="SM00184">
    <property type="entry name" value="RING"/>
    <property type="match status" value="1"/>
</dbReference>
<dbReference type="InterPro" id="IPR037274">
    <property type="entry name" value="Znf_CHY_sf"/>
</dbReference>
<dbReference type="GO" id="GO:0006511">
    <property type="term" value="P:ubiquitin-dependent protein catabolic process"/>
    <property type="evidence" value="ECO:0007669"/>
    <property type="project" value="TreeGrafter"/>
</dbReference>
<dbReference type="Gene3D" id="1.20.120.520">
    <property type="entry name" value="nmb1532 protein domain like"/>
    <property type="match status" value="3"/>
</dbReference>
<dbReference type="PANTHER" id="PTHR21319:SF0">
    <property type="entry name" value="AND RING FINGER DOMAIN PROTEIN, PUTATIVE (AFU_ORTHOLOGUE AFUA_1G08900)-RELATED"/>
    <property type="match status" value="1"/>
</dbReference>
<proteinExistence type="predicted"/>
<dbReference type="SUPFAM" id="SSF161219">
    <property type="entry name" value="CHY zinc finger-like"/>
    <property type="match status" value="1"/>
</dbReference>
<feature type="domain" description="CTCHY-type" evidence="8">
    <location>
        <begin position="1169"/>
        <end position="1233"/>
    </location>
</feature>
<feature type="region of interest" description="Disordered" evidence="5">
    <location>
        <begin position="611"/>
        <end position="634"/>
    </location>
</feature>
<gene>
    <name evidence="9" type="ORF">QBZ16_000934</name>
</gene>
<dbReference type="FunFam" id="3.30.40.10:FF:000208">
    <property type="entry name" value="Zinc finger protein-related isoform 1"/>
    <property type="match status" value="1"/>
</dbReference>
<feature type="compositionally biased region" description="Polar residues" evidence="5">
    <location>
        <begin position="927"/>
        <end position="936"/>
    </location>
</feature>